<evidence type="ECO:0000259" key="10">
    <source>
        <dbReference type="Pfam" id="PF02355"/>
    </source>
</evidence>
<dbReference type="SUPFAM" id="SSF82866">
    <property type="entry name" value="Multidrug efflux transporter AcrB transmembrane domain"/>
    <property type="match status" value="1"/>
</dbReference>
<keyword evidence="7" id="KW-0811">Translocation</keyword>
<dbReference type="InterPro" id="IPR054384">
    <property type="entry name" value="SecDF_P1_head"/>
</dbReference>
<reference evidence="12 13" key="1">
    <citation type="journal article" date="2021" name="Sci. Rep.">
        <title>The distribution of antibiotic resistance genes in chicken gut microbiota commensals.</title>
        <authorList>
            <person name="Juricova H."/>
            <person name="Matiasovicova J."/>
            <person name="Kubasova T."/>
            <person name="Cejkova D."/>
            <person name="Rychlik I."/>
        </authorList>
    </citation>
    <scope>NUCLEOTIDE SEQUENCE [LARGE SCALE GENOMIC DNA]</scope>
    <source>
        <strain evidence="12 13">An564</strain>
    </source>
</reference>
<evidence type="ECO:0000259" key="11">
    <source>
        <dbReference type="Pfam" id="PF22599"/>
    </source>
</evidence>
<proteinExistence type="predicted"/>
<organism evidence="12 13">
    <name type="scientific">Hydrogenoanaerobacterium saccharovorans</name>
    <dbReference type="NCBI Taxonomy" id="474960"/>
    <lineage>
        <taxon>Bacteria</taxon>
        <taxon>Bacillati</taxon>
        <taxon>Bacillota</taxon>
        <taxon>Clostridia</taxon>
        <taxon>Eubacteriales</taxon>
        <taxon>Oscillospiraceae</taxon>
        <taxon>Hydrogenoanaerobacterium</taxon>
    </lineage>
</organism>
<dbReference type="RefSeq" id="WP_204719178.1">
    <property type="nucleotide sequence ID" value="NZ_JACSNR010000001.1"/>
</dbReference>
<keyword evidence="2" id="KW-0813">Transport</keyword>
<evidence type="ECO:0000313" key="13">
    <source>
        <dbReference type="Proteomes" id="UP000724149"/>
    </source>
</evidence>
<gene>
    <name evidence="12" type="ORF">H9X81_00325</name>
</gene>
<evidence type="ECO:0008006" key="14">
    <source>
        <dbReference type="Google" id="ProtNLM"/>
    </source>
</evidence>
<feature type="transmembrane region" description="Helical" evidence="9">
    <location>
        <begin position="316"/>
        <end position="335"/>
    </location>
</feature>
<evidence type="ECO:0000256" key="4">
    <source>
        <dbReference type="ARBA" id="ARBA00022692"/>
    </source>
</evidence>
<dbReference type="InterPro" id="IPR048634">
    <property type="entry name" value="SecD_SecF_C"/>
</dbReference>
<evidence type="ECO:0000256" key="7">
    <source>
        <dbReference type="ARBA" id="ARBA00023010"/>
    </source>
</evidence>
<sequence>MKKLEKAWIFIWAGAMLLFGLLTVNGLRFQYGDTVRTIVRGVDDLNLGSDLTGGLELALQPESGLPAEQQLLDNAREVLMKRLDYLGIQNAEVTVDSEESRLLVRFPNQSGVSQSDYPEIVSALTSRNALTVRDGIASDEQGRPTGEILLEEKDIVSAQASGDRDTNTISVRLSLTEDGQSKFDAAAARLAEAGRNISVWMDNQLISVIYTRNEPVEPVITGEFTADSAIRLAAEINARSLPLSLTAEDFSVISPAQGSQMLTTLCRSAGLGLILLAVLMLALYRLPGAVGLTALVIQLELTLAAFTGLVPLVQPVQLTVSGLLGILLTMGFGVNTSVNTAEHIKAELLGGRNLDYAVNHGFKRTYSTLFDGHTTLVFLLILLLTAVSGFVTDLTWLTPAQTLAGLLQGQQTVAAQSLHSFLYAVLAGIAANYISCNWIAHSMMRSLTKYPALRDPVLYGGVRHD</sequence>
<dbReference type="EMBL" id="JACSNR010000001">
    <property type="protein sequence ID" value="MBM6922141.1"/>
    <property type="molecule type" value="Genomic_DNA"/>
</dbReference>
<keyword evidence="13" id="KW-1185">Reference proteome</keyword>
<dbReference type="Proteomes" id="UP000724149">
    <property type="component" value="Unassembled WGS sequence"/>
</dbReference>
<evidence type="ECO:0000256" key="9">
    <source>
        <dbReference type="SAM" id="Phobius"/>
    </source>
</evidence>
<feature type="transmembrane region" description="Helical" evidence="9">
    <location>
        <begin position="418"/>
        <end position="440"/>
    </location>
</feature>
<comment type="caution">
    <text evidence="12">The sequence shown here is derived from an EMBL/GenBank/DDBJ whole genome shotgun (WGS) entry which is preliminary data.</text>
</comment>
<feature type="transmembrane region" description="Helical" evidence="9">
    <location>
        <begin position="290"/>
        <end position="310"/>
    </location>
</feature>
<evidence type="ECO:0000256" key="3">
    <source>
        <dbReference type="ARBA" id="ARBA00022475"/>
    </source>
</evidence>
<keyword evidence="5" id="KW-0653">Protein transport</keyword>
<feature type="transmembrane region" description="Helical" evidence="9">
    <location>
        <begin position="376"/>
        <end position="398"/>
    </location>
</feature>
<feature type="domain" description="SecDF P1 head subdomain" evidence="11">
    <location>
        <begin position="147"/>
        <end position="242"/>
    </location>
</feature>
<accession>A0ABS2GJD8</accession>
<dbReference type="Pfam" id="PF22599">
    <property type="entry name" value="SecDF_P1_head"/>
    <property type="match status" value="1"/>
</dbReference>
<feature type="transmembrane region" description="Helical" evidence="9">
    <location>
        <begin position="261"/>
        <end position="283"/>
    </location>
</feature>
<comment type="subcellular location">
    <subcellularLocation>
        <location evidence="1">Cell membrane</location>
        <topology evidence="1">Multi-pass membrane protein</topology>
    </subcellularLocation>
</comment>
<keyword evidence="3" id="KW-1003">Cell membrane</keyword>
<name>A0ABS2GJD8_9FIRM</name>
<evidence type="ECO:0000313" key="12">
    <source>
        <dbReference type="EMBL" id="MBM6922141.1"/>
    </source>
</evidence>
<dbReference type="PANTHER" id="PTHR30081">
    <property type="entry name" value="PROTEIN-EXPORT MEMBRANE PROTEIN SEC"/>
    <property type="match status" value="1"/>
</dbReference>
<evidence type="ECO:0000256" key="8">
    <source>
        <dbReference type="ARBA" id="ARBA00023136"/>
    </source>
</evidence>
<evidence type="ECO:0000256" key="1">
    <source>
        <dbReference type="ARBA" id="ARBA00004651"/>
    </source>
</evidence>
<keyword evidence="8 9" id="KW-0472">Membrane</keyword>
<evidence type="ECO:0000256" key="6">
    <source>
        <dbReference type="ARBA" id="ARBA00022989"/>
    </source>
</evidence>
<keyword evidence="4 9" id="KW-0812">Transmembrane</keyword>
<dbReference type="Gene3D" id="1.20.1640.10">
    <property type="entry name" value="Multidrug efflux transporter AcrB transmembrane domain"/>
    <property type="match status" value="1"/>
</dbReference>
<dbReference type="Gene3D" id="3.30.1360.200">
    <property type="match status" value="1"/>
</dbReference>
<feature type="domain" description="Protein export membrane protein SecD/SecF C-terminal" evidence="10">
    <location>
        <begin position="245"/>
        <end position="392"/>
    </location>
</feature>
<keyword evidence="6 9" id="KW-1133">Transmembrane helix</keyword>
<dbReference type="InterPro" id="IPR022813">
    <property type="entry name" value="SecD/SecF_arch_bac"/>
</dbReference>
<evidence type="ECO:0000256" key="5">
    <source>
        <dbReference type="ARBA" id="ARBA00022927"/>
    </source>
</evidence>
<evidence type="ECO:0000256" key="2">
    <source>
        <dbReference type="ARBA" id="ARBA00022448"/>
    </source>
</evidence>
<protein>
    <recommendedName>
        <fullName evidence="14">Protein translocase subunit SecD</fullName>
    </recommendedName>
</protein>
<dbReference type="PANTHER" id="PTHR30081:SF1">
    <property type="entry name" value="PROTEIN TRANSLOCASE SUBUNIT SECD"/>
    <property type="match status" value="1"/>
</dbReference>
<dbReference type="Pfam" id="PF02355">
    <property type="entry name" value="SecD_SecF_C"/>
    <property type="match status" value="1"/>
</dbReference>